<evidence type="ECO:0000256" key="11">
    <source>
        <dbReference type="ARBA" id="ARBA00032498"/>
    </source>
</evidence>
<evidence type="ECO:0000256" key="10">
    <source>
        <dbReference type="ARBA" id="ARBA00023242"/>
    </source>
</evidence>
<feature type="compositionally biased region" description="Basic residues" evidence="14">
    <location>
        <begin position="184"/>
        <end position="193"/>
    </location>
</feature>
<dbReference type="GO" id="GO:0016607">
    <property type="term" value="C:nuclear speck"/>
    <property type="evidence" value="ECO:0007669"/>
    <property type="project" value="UniProtKB-SubCell"/>
</dbReference>
<proteinExistence type="inferred from homology"/>
<keyword evidence="4" id="KW-0221">Differentiation</keyword>
<dbReference type="FunFam" id="1.10.30.10:FF:000002">
    <property type="entry name" value="transcription factor Sox-2"/>
    <property type="match status" value="1"/>
</dbReference>
<accession>A0A1D1VM70</accession>
<feature type="compositionally biased region" description="Low complexity" evidence="14">
    <location>
        <begin position="277"/>
        <end position="302"/>
    </location>
</feature>
<dbReference type="PANTHER" id="PTHR10270">
    <property type="entry name" value="SOX TRANSCRIPTION FACTOR"/>
    <property type="match status" value="1"/>
</dbReference>
<evidence type="ECO:0000256" key="1">
    <source>
        <dbReference type="ARBA" id="ARBA00004324"/>
    </source>
</evidence>
<evidence type="ECO:0000256" key="14">
    <source>
        <dbReference type="SAM" id="MobiDB-lite"/>
    </source>
</evidence>
<feature type="region of interest" description="Disordered" evidence="14">
    <location>
        <begin position="181"/>
        <end position="361"/>
    </location>
</feature>
<comment type="subcellular location">
    <subcellularLocation>
        <location evidence="1">Nucleus speckle</location>
    </subcellularLocation>
</comment>
<dbReference type="InterPro" id="IPR050140">
    <property type="entry name" value="SRY-related_HMG-box_TF-like"/>
</dbReference>
<dbReference type="GO" id="GO:0000978">
    <property type="term" value="F:RNA polymerase II cis-regulatory region sequence-specific DNA binding"/>
    <property type="evidence" value="ECO:0007669"/>
    <property type="project" value="TreeGrafter"/>
</dbReference>
<gene>
    <name evidence="16" type="primary">RvY_10563-1</name>
    <name evidence="16" type="synonym">RvY_10563.1</name>
    <name evidence="16" type="ORF">RvY_10563</name>
</gene>
<comment type="similarity">
    <text evidence="2">Belongs to the SRY family.</text>
</comment>
<evidence type="ECO:0000256" key="9">
    <source>
        <dbReference type="ARBA" id="ARBA00023163"/>
    </source>
</evidence>
<feature type="compositionally biased region" description="Polar residues" evidence="14">
    <location>
        <begin position="201"/>
        <end position="212"/>
    </location>
</feature>
<keyword evidence="7 13" id="KW-0238">DNA-binding</keyword>
<evidence type="ECO:0000256" key="13">
    <source>
        <dbReference type="PROSITE-ProRule" id="PRU00267"/>
    </source>
</evidence>
<dbReference type="GO" id="GO:0005516">
    <property type="term" value="F:calmodulin binding"/>
    <property type="evidence" value="ECO:0007669"/>
    <property type="project" value="UniProtKB-KW"/>
</dbReference>
<evidence type="ECO:0000256" key="4">
    <source>
        <dbReference type="ARBA" id="ARBA00022782"/>
    </source>
</evidence>
<dbReference type="SUPFAM" id="SSF47095">
    <property type="entry name" value="HMG-box"/>
    <property type="match status" value="1"/>
</dbReference>
<dbReference type="GO" id="GO:0030154">
    <property type="term" value="P:cell differentiation"/>
    <property type="evidence" value="ECO:0007669"/>
    <property type="project" value="UniProtKB-KW"/>
</dbReference>
<keyword evidence="17" id="KW-1185">Reference proteome</keyword>
<organism evidence="16 17">
    <name type="scientific">Ramazzottius varieornatus</name>
    <name type="common">Water bear</name>
    <name type="synonym">Tardigrade</name>
    <dbReference type="NCBI Taxonomy" id="947166"/>
    <lineage>
        <taxon>Eukaryota</taxon>
        <taxon>Metazoa</taxon>
        <taxon>Ecdysozoa</taxon>
        <taxon>Tardigrada</taxon>
        <taxon>Eutardigrada</taxon>
        <taxon>Parachela</taxon>
        <taxon>Hypsibioidea</taxon>
        <taxon>Ramazzottiidae</taxon>
        <taxon>Ramazzottius</taxon>
    </lineage>
</organism>
<comment type="caution">
    <text evidence="16">The sequence shown here is derived from an EMBL/GenBank/DDBJ whole genome shotgun (WGS) entry which is preliminary data.</text>
</comment>
<evidence type="ECO:0000313" key="17">
    <source>
        <dbReference type="Proteomes" id="UP000186922"/>
    </source>
</evidence>
<dbReference type="Pfam" id="PF00505">
    <property type="entry name" value="HMG_box"/>
    <property type="match status" value="1"/>
</dbReference>
<dbReference type="PANTHER" id="PTHR10270:SF161">
    <property type="entry name" value="SEX-DETERMINING REGION Y PROTEIN"/>
    <property type="match status" value="1"/>
</dbReference>
<evidence type="ECO:0000259" key="15">
    <source>
        <dbReference type="PROSITE" id="PS50118"/>
    </source>
</evidence>
<dbReference type="AlphaFoldDB" id="A0A1D1VM70"/>
<keyword evidence="8" id="KW-0010">Activator</keyword>
<dbReference type="InterPro" id="IPR009071">
    <property type="entry name" value="HMG_box_dom"/>
</dbReference>
<reference evidence="16 17" key="1">
    <citation type="journal article" date="2016" name="Nat. Commun.">
        <title>Extremotolerant tardigrade genome and improved radiotolerance of human cultured cells by tardigrade-unique protein.</title>
        <authorList>
            <person name="Hashimoto T."/>
            <person name="Horikawa D.D."/>
            <person name="Saito Y."/>
            <person name="Kuwahara H."/>
            <person name="Kozuka-Hata H."/>
            <person name="Shin-I T."/>
            <person name="Minakuchi Y."/>
            <person name="Ohishi K."/>
            <person name="Motoyama A."/>
            <person name="Aizu T."/>
            <person name="Enomoto A."/>
            <person name="Kondo K."/>
            <person name="Tanaka S."/>
            <person name="Hara Y."/>
            <person name="Koshikawa S."/>
            <person name="Sagara H."/>
            <person name="Miura T."/>
            <person name="Yokobori S."/>
            <person name="Miyagawa K."/>
            <person name="Suzuki Y."/>
            <person name="Kubo T."/>
            <person name="Oyama M."/>
            <person name="Kohara Y."/>
            <person name="Fujiyama A."/>
            <person name="Arakawa K."/>
            <person name="Katayama T."/>
            <person name="Toyoda A."/>
            <person name="Kunieda T."/>
        </authorList>
    </citation>
    <scope>NUCLEOTIDE SEQUENCE [LARGE SCALE GENOMIC DNA]</scope>
    <source>
        <strain evidence="16 17">YOKOZUNA-1</strain>
    </source>
</reference>
<evidence type="ECO:0000313" key="16">
    <source>
        <dbReference type="EMBL" id="GAU99588.1"/>
    </source>
</evidence>
<protein>
    <recommendedName>
        <fullName evidence="3">Sex-determining region Y protein</fullName>
    </recommendedName>
    <alternativeName>
        <fullName evidence="11">Testis-determining factor</fullName>
    </alternativeName>
</protein>
<comment type="function">
    <text evidence="12">Transcriptional regulator that controls a genetic switch in male development. It is necessary and sufficient for initiating male sex determination by directing the development of supporting cell precursors (pre-Sertoli cells) as Sertoli rather than granulosa cells. Involved in different aspects of gene regulation including promoter activation or repression. Binds to the DNA consensus sequence 5'-[AT]AACAA[AT]-3'. SRY HMG box recognizes DNA by partial intercalation in the minor groove and promotes DNA bending. Also involved in pre-mRNA splicing. In male adult brain involved in the maintenance of motor functions of dopaminergic neurons.</text>
</comment>
<dbReference type="Proteomes" id="UP000186922">
    <property type="component" value="Unassembled WGS sequence"/>
</dbReference>
<dbReference type="GO" id="GO:0007548">
    <property type="term" value="P:sex differentiation"/>
    <property type="evidence" value="ECO:0007669"/>
    <property type="project" value="UniProtKB-KW"/>
</dbReference>
<dbReference type="EMBL" id="BDGG01000005">
    <property type="protein sequence ID" value="GAU99588.1"/>
    <property type="molecule type" value="Genomic_DNA"/>
</dbReference>
<sequence length="477" mass="53452">MTNATLAPIRSLQYCGESFHSEDSPTGYVSHIHHLGADLTAELPATRLRDYLKRETGSYGSLMLGATSYSSSQRSNVADLSQRQQQFPPTATSWSATSAQAAAAACKSLRAQRIRRPMNAFMVWAKVERRRMADQNPDLHNADLSRLLGRKWKSLLPAERQPFVQEAERLRVLHMENYPDYKYRPRRKNKKNRPPGPAGMTGSSPYHPNFSRSGHPFMTTPFPARAKLPINPTNQPQKSSYISSNSLETEASTSSESSPAHSPALNENPFASNNLCQQQQSQQHQQQQQQPQQTVNYSYPESNPSPPTSTDSGYPSEDYTNEYSYQPRTTEEESYYGGQESEGGQFYYSEDSNGSSSQSQSYDGYQAVVQYPSQYYYGNGYPNQVQSYQPTAFTRHVYPDTELASIISSDDLVQVKGEELEQYMGHPIAEAYPSAHSPTEDGTYSYQTHYVLSHSQNLQDAISAASSLINNPVEVEE</sequence>
<feature type="compositionally biased region" description="Low complexity" evidence="14">
    <location>
        <begin position="243"/>
        <end position="265"/>
    </location>
</feature>
<dbReference type="STRING" id="947166.A0A1D1VM70"/>
<feature type="domain" description="HMG box" evidence="15">
    <location>
        <begin position="114"/>
        <end position="182"/>
    </location>
</feature>
<evidence type="ECO:0000256" key="3">
    <source>
        <dbReference type="ARBA" id="ARBA00019052"/>
    </source>
</evidence>
<evidence type="ECO:0000256" key="6">
    <source>
        <dbReference type="ARBA" id="ARBA00022928"/>
    </source>
</evidence>
<keyword evidence="10 13" id="KW-0539">Nucleus</keyword>
<dbReference type="InterPro" id="IPR036910">
    <property type="entry name" value="HMG_box_dom_sf"/>
</dbReference>
<dbReference type="CDD" id="cd22032">
    <property type="entry name" value="HMG-box_SoxF"/>
    <property type="match status" value="1"/>
</dbReference>
<keyword evidence="6" id="KW-0726">Sexual differentiation</keyword>
<feature type="compositionally biased region" description="Polar residues" evidence="14">
    <location>
        <begin position="231"/>
        <end position="242"/>
    </location>
</feature>
<evidence type="ECO:0000256" key="5">
    <source>
        <dbReference type="ARBA" id="ARBA00022860"/>
    </source>
</evidence>
<keyword evidence="5" id="KW-0112">Calmodulin-binding</keyword>
<dbReference type="Gene3D" id="1.10.30.10">
    <property type="entry name" value="High mobility group box domain"/>
    <property type="match status" value="1"/>
</dbReference>
<dbReference type="SMART" id="SM00398">
    <property type="entry name" value="HMG"/>
    <property type="match status" value="1"/>
</dbReference>
<evidence type="ECO:0000256" key="12">
    <source>
        <dbReference type="ARBA" id="ARBA00045821"/>
    </source>
</evidence>
<dbReference type="OrthoDB" id="6247875at2759"/>
<name>A0A1D1VM70_RAMVA</name>
<keyword evidence="9" id="KW-0804">Transcription</keyword>
<feature type="compositionally biased region" description="Low complexity" evidence="14">
    <location>
        <begin position="335"/>
        <end position="361"/>
    </location>
</feature>
<dbReference type="GO" id="GO:0001228">
    <property type="term" value="F:DNA-binding transcription activator activity, RNA polymerase II-specific"/>
    <property type="evidence" value="ECO:0007669"/>
    <property type="project" value="TreeGrafter"/>
</dbReference>
<evidence type="ECO:0000256" key="8">
    <source>
        <dbReference type="ARBA" id="ARBA00023159"/>
    </source>
</evidence>
<evidence type="ECO:0000256" key="7">
    <source>
        <dbReference type="ARBA" id="ARBA00023125"/>
    </source>
</evidence>
<feature type="DNA-binding region" description="HMG box" evidence="13">
    <location>
        <begin position="114"/>
        <end position="182"/>
    </location>
</feature>
<dbReference type="PROSITE" id="PS50118">
    <property type="entry name" value="HMG_BOX_2"/>
    <property type="match status" value="1"/>
</dbReference>
<evidence type="ECO:0000256" key="2">
    <source>
        <dbReference type="ARBA" id="ARBA00005998"/>
    </source>
</evidence>